<dbReference type="InterPro" id="IPR004211">
    <property type="entry name" value="Endonuclease_7"/>
</dbReference>
<name>A0AAV0WQA0_9HEMI</name>
<dbReference type="SUPFAM" id="SSF53098">
    <property type="entry name" value="Ribonuclease H-like"/>
    <property type="match status" value="1"/>
</dbReference>
<dbReference type="Pfam" id="PF02945">
    <property type="entry name" value="Endonuclease_7"/>
    <property type="match status" value="1"/>
</dbReference>
<evidence type="ECO:0000259" key="3">
    <source>
        <dbReference type="PROSITE" id="PS50157"/>
    </source>
</evidence>
<dbReference type="Gene3D" id="3.30.160.60">
    <property type="entry name" value="Classic Zinc Finger"/>
    <property type="match status" value="1"/>
</dbReference>
<dbReference type="GO" id="GO:0071897">
    <property type="term" value="P:DNA biosynthetic process"/>
    <property type="evidence" value="ECO:0007669"/>
    <property type="project" value="UniProtKB-ARBA"/>
</dbReference>
<feature type="domain" description="C2H2-type" evidence="3">
    <location>
        <begin position="2"/>
        <end position="29"/>
    </location>
</feature>
<dbReference type="PANTHER" id="PTHR31511">
    <property type="entry name" value="PROTEIN CBG23764"/>
    <property type="match status" value="1"/>
</dbReference>
<evidence type="ECO:0000256" key="2">
    <source>
        <dbReference type="SAM" id="MobiDB-lite"/>
    </source>
</evidence>
<evidence type="ECO:0000313" key="5">
    <source>
        <dbReference type="Proteomes" id="UP001160148"/>
    </source>
</evidence>
<dbReference type="InterPro" id="IPR012337">
    <property type="entry name" value="RNaseH-like_sf"/>
</dbReference>
<accession>A0AAV0WQA0</accession>
<gene>
    <name evidence="4" type="ORF">MEUPH1_LOCUS13667</name>
</gene>
<dbReference type="Proteomes" id="UP001160148">
    <property type="component" value="Unassembled WGS sequence"/>
</dbReference>
<dbReference type="SUPFAM" id="SSF57667">
    <property type="entry name" value="beta-beta-alpha zinc fingers"/>
    <property type="match status" value="1"/>
</dbReference>
<dbReference type="PROSITE" id="PS00028">
    <property type="entry name" value="ZINC_FINGER_C2H2_1"/>
    <property type="match status" value="2"/>
</dbReference>
<dbReference type="InterPro" id="IPR013087">
    <property type="entry name" value="Znf_C2H2_type"/>
</dbReference>
<keyword evidence="5" id="KW-1185">Reference proteome</keyword>
<dbReference type="InterPro" id="IPR036236">
    <property type="entry name" value="Znf_C2H2_sf"/>
</dbReference>
<sequence>MFNCGKCPAVFSRKYNLDRHEKTHNAVRLSCPSCILAFSDKSNLARHMKIKHGIARIPTVHYNEEVVPPLHSVSVIQPEPMTVSRIIPDGYIELAPQILVPDTPAGPSSSSQVMRESAILPVRENEQWLDDEASDEICVETMKYVEDAGLCDESDYYTTTNRGKRIHVENTKTAKNSKKIRMQVVQEAGFVEISSSHNRIVVNYFAKNVLNIRDYITFLASIKLDLNKLLKSFVLKSPIKFNLKLEATYHRINIENSSENRSFKTSARAIFLDSDLCEIIDQEYGKLLEEEETYVSRGSGFTLQKIDGIILTVYRYTPMLGAGYSNRPGCIQNSDNENNDRGVGDENNGRGAGDENNGRGVGDENNDSEGGDENIESEEGEGDQVMERNGVTYISLPGEIQRKRGTINPQNKDRHCFKWSVLAKHVTGRNRCRIGNNYHQHSEKYDFSGLSFPTPLSEVKIFERKNPSVSINVYGLEQKLNPLLKTKSYIVFPLKVVDNEKEEHIDLLYITKEEKMHYIYISNFSRLIRSQSTGHVASRVFCKRCFTSFDNRELKHRKNGQAGLDEHMIICGSHNAILPVMPKPEDQIKFKSWENTVRHPIVIYADFEALLVKTDESRGNNTTVMHRHKAMSYGFLIKAADNVSKELLDKYMIPTTPVIYRGNVDCEEVAKHFVDAIVDVGRRIEKLLKTNITLIMSDEEEKTHQECKICNLCKRTVFRGEKVRDHDHLTGKFRQTLCSKCNLILQQPKFVPCYLHNLSNYDSNFIISELAYDTKSINVIPNTEEKFISFSKYLSSTFTIRFIDTMRFMASSLESLAENLITPGLDKFRETGKHFAAGDMSLVTRKGVYPYEYTDSWGKLDEESLPGKDEFYSTLKEKAIKDEEYDHAVVVWEHFACKTLGEYSDLYLKIDVLLLADIFENFRDVCMKAYAIDPAFYYTAPGMSFHCMLKKTKIRLQLLSDYEMLLMFEKGIRGGLVQASKRYATANHEKVPDYDAEKEKSWLVYQDCNNLYGYAMSQYMPTDGFKWVKPTLAGLNDLDDTSPIGRIYEVDISYPKEVHDRHNDFPFLPQNATPLGSKVPKLMATLESKKNYIVHYRNLQQAIKNGLIVEKVHRVIQFNQSGWLAEYILLNTNLRKNSKNDFESQFFKLMINAVFGKTLESMRHRLKMEIVVSDRRLQKLINKSTFKHCTSYKENLSAVSLENKIIEFCKPIYIGFAVLDVSKSLMYDYHYEVMQKHYGDKIDLMYTDTDSLVYHIFTDDFYEDLLNYPILLNRLDTANLPQDHPCYIAERRKVPGYFSDETNGLIMTAFCALRAKSYAYKIEGRGAIQPKEEIRAKGIRRHVVDNHMTFEDHRRCLFGEPGLEVYKHNISIRSFNHQLMTLNTKKLSYNNYDDKRVILDDKIHTLAHGHYRIE</sequence>
<organism evidence="4 5">
    <name type="scientific">Macrosiphum euphorbiae</name>
    <name type="common">potato aphid</name>
    <dbReference type="NCBI Taxonomy" id="13131"/>
    <lineage>
        <taxon>Eukaryota</taxon>
        <taxon>Metazoa</taxon>
        <taxon>Ecdysozoa</taxon>
        <taxon>Arthropoda</taxon>
        <taxon>Hexapoda</taxon>
        <taxon>Insecta</taxon>
        <taxon>Pterygota</taxon>
        <taxon>Neoptera</taxon>
        <taxon>Paraneoptera</taxon>
        <taxon>Hemiptera</taxon>
        <taxon>Sternorrhyncha</taxon>
        <taxon>Aphidomorpha</taxon>
        <taxon>Aphidoidea</taxon>
        <taxon>Aphididae</taxon>
        <taxon>Macrosiphini</taxon>
        <taxon>Macrosiphum</taxon>
    </lineage>
</organism>
<reference evidence="4 5" key="1">
    <citation type="submission" date="2023-01" db="EMBL/GenBank/DDBJ databases">
        <authorList>
            <person name="Whitehead M."/>
        </authorList>
    </citation>
    <scope>NUCLEOTIDE SEQUENCE [LARGE SCALE GENOMIC DNA]</scope>
</reference>
<dbReference type="Gene3D" id="3.40.1800.10">
    <property type="entry name" value="His-Me finger endonucleases"/>
    <property type="match status" value="1"/>
</dbReference>
<dbReference type="GO" id="GO:0008270">
    <property type="term" value="F:zinc ion binding"/>
    <property type="evidence" value="ECO:0007669"/>
    <property type="project" value="UniProtKB-KW"/>
</dbReference>
<dbReference type="SUPFAM" id="SSF56672">
    <property type="entry name" value="DNA/RNA polymerases"/>
    <property type="match status" value="1"/>
</dbReference>
<proteinExistence type="predicted"/>
<feature type="domain" description="C2H2-type" evidence="3">
    <location>
        <begin position="29"/>
        <end position="57"/>
    </location>
</feature>
<keyword evidence="1" id="KW-0479">Metal-binding</keyword>
<dbReference type="PROSITE" id="PS50157">
    <property type="entry name" value="ZINC_FINGER_C2H2_2"/>
    <property type="match status" value="2"/>
</dbReference>
<protein>
    <recommendedName>
        <fullName evidence="3">C2H2-type domain-containing protein</fullName>
    </recommendedName>
</protein>
<feature type="region of interest" description="Disordered" evidence="2">
    <location>
        <begin position="331"/>
        <end position="387"/>
    </location>
</feature>
<keyword evidence="1" id="KW-0862">Zinc</keyword>
<keyword evidence="1" id="KW-0863">Zinc-finger</keyword>
<comment type="caution">
    <text evidence="4">The sequence shown here is derived from an EMBL/GenBank/DDBJ whole genome shotgun (WGS) entry which is preliminary data.</text>
</comment>
<dbReference type="EMBL" id="CARXXK010000002">
    <property type="protein sequence ID" value="CAI6358115.1"/>
    <property type="molecule type" value="Genomic_DNA"/>
</dbReference>
<dbReference type="GO" id="GO:0042575">
    <property type="term" value="C:DNA polymerase complex"/>
    <property type="evidence" value="ECO:0007669"/>
    <property type="project" value="UniProtKB-ARBA"/>
</dbReference>
<dbReference type="InterPro" id="IPR038563">
    <property type="entry name" value="Endonuclease_7_sf"/>
</dbReference>
<feature type="compositionally biased region" description="Basic and acidic residues" evidence="2">
    <location>
        <begin position="338"/>
        <end position="357"/>
    </location>
</feature>
<feature type="compositionally biased region" description="Acidic residues" evidence="2">
    <location>
        <begin position="364"/>
        <end position="384"/>
    </location>
</feature>
<dbReference type="SMART" id="SM00355">
    <property type="entry name" value="ZnF_C2H2"/>
    <property type="match status" value="2"/>
</dbReference>
<evidence type="ECO:0000256" key="1">
    <source>
        <dbReference type="PROSITE-ProRule" id="PRU00042"/>
    </source>
</evidence>
<dbReference type="InterPro" id="IPR043502">
    <property type="entry name" value="DNA/RNA_pol_sf"/>
</dbReference>
<evidence type="ECO:0000313" key="4">
    <source>
        <dbReference type="EMBL" id="CAI6358115.1"/>
    </source>
</evidence>
<dbReference type="PANTHER" id="PTHR31511:SF12">
    <property type="entry name" value="RHO TERMINATION FACTOR N-TERMINAL DOMAIN-CONTAINING PROTEIN"/>
    <property type="match status" value="1"/>
</dbReference>